<accession>A0A3P7BKA9</accession>
<sequence>MVANSHLWLHEVGFFSAATPRATIATGGINQVRASSAVWASTLALSDFRTSQLPLLKKSYGGGESNPGNPG</sequence>
<protein>
    <submittedName>
        <fullName evidence="1">Uncharacterized protein</fullName>
    </submittedName>
</protein>
<reference evidence="1 2" key="1">
    <citation type="submission" date="2018-11" db="EMBL/GenBank/DDBJ databases">
        <authorList>
            <consortium name="Pathogen Informatics"/>
        </authorList>
    </citation>
    <scope>NUCLEOTIDE SEQUENCE [LARGE SCALE GENOMIC DNA]</scope>
    <source>
        <strain evidence="1 2">NST_G2</strain>
    </source>
</reference>
<evidence type="ECO:0000313" key="1">
    <source>
        <dbReference type="EMBL" id="VDL85880.1"/>
    </source>
</evidence>
<dbReference type="Proteomes" id="UP000275846">
    <property type="component" value="Unassembled WGS sequence"/>
</dbReference>
<gene>
    <name evidence="1" type="ORF">SSLN_LOCUS607</name>
</gene>
<dbReference type="OrthoDB" id="10237142at2759"/>
<proteinExistence type="predicted"/>
<evidence type="ECO:0000313" key="2">
    <source>
        <dbReference type="Proteomes" id="UP000275846"/>
    </source>
</evidence>
<dbReference type="AlphaFoldDB" id="A0A3P7BKA9"/>
<name>A0A3P7BKA9_SCHSO</name>
<keyword evidence="2" id="KW-1185">Reference proteome</keyword>
<organism evidence="1 2">
    <name type="scientific">Schistocephalus solidus</name>
    <name type="common">Tapeworm</name>
    <dbReference type="NCBI Taxonomy" id="70667"/>
    <lineage>
        <taxon>Eukaryota</taxon>
        <taxon>Metazoa</taxon>
        <taxon>Spiralia</taxon>
        <taxon>Lophotrochozoa</taxon>
        <taxon>Platyhelminthes</taxon>
        <taxon>Cestoda</taxon>
        <taxon>Eucestoda</taxon>
        <taxon>Diphyllobothriidea</taxon>
        <taxon>Diphyllobothriidae</taxon>
        <taxon>Schistocephalus</taxon>
    </lineage>
</organism>
<dbReference type="EMBL" id="UYSU01000498">
    <property type="protein sequence ID" value="VDL85880.1"/>
    <property type="molecule type" value="Genomic_DNA"/>
</dbReference>